<dbReference type="Proteomes" id="UP000559885">
    <property type="component" value="Unassembled WGS sequence"/>
</dbReference>
<evidence type="ECO:0000313" key="2">
    <source>
        <dbReference type="EMBL" id="MBC1521109.1"/>
    </source>
</evidence>
<dbReference type="InterPro" id="IPR048421">
    <property type="entry name" value="YqgU_beta-prop"/>
</dbReference>
<comment type="caution">
    <text evidence="2">The sequence shown here is derived from an EMBL/GenBank/DDBJ whole genome shotgun (WGS) entry which is preliminary data.</text>
</comment>
<sequence length="370" mass="42792">MKRKTFWLLFISLLGILFIFSGCKQDDNSSGKEQKDNKEETKTIKPINAEKNGFIRAVGWLSNDTVLIQKQSAKKTMLIKYHLFTGENDVLFETTDIISEIKISPDRQYFFIYGVSIENKVALTIYDSESGQKIKSHAMQPLAANFHWNPDSPEKIMVIVYEQNFSYSAYVYDFLKDSYQAVSLPSALVSWYGNNLYLANQKSDQSELGNLYLQNIHSESEKDLIAANIFEFATNRNLLLTIEEGSSDEEVTYNFRSSGFQSISKYEMPREYDKLGTFIPYFDLNFSRKQFVSFEPYESREIGPVQGEYKLVRIDPNTGKKHTILELLDNQPLLSSPDGNYLLYGYQYEKIISLSKKEVEDFIKKDDQTY</sequence>
<reference evidence="2 3" key="1">
    <citation type="submission" date="2020-03" db="EMBL/GenBank/DDBJ databases">
        <title>Soil Listeria distribution.</title>
        <authorList>
            <person name="Liao J."/>
            <person name="Wiedmann M."/>
        </authorList>
    </citation>
    <scope>NUCLEOTIDE SEQUENCE [LARGE SCALE GENOMIC DNA]</scope>
    <source>
        <strain evidence="2 3">FSL L7-1507</strain>
    </source>
</reference>
<gene>
    <name evidence="2" type="ORF">HB912_05500</name>
</gene>
<feature type="domain" description="YqgU-like 6-bladed beta-propeller" evidence="1">
    <location>
        <begin position="83"/>
        <end position="345"/>
    </location>
</feature>
<evidence type="ECO:0000313" key="3">
    <source>
        <dbReference type="Proteomes" id="UP000559885"/>
    </source>
</evidence>
<dbReference type="SUPFAM" id="SSF82171">
    <property type="entry name" value="DPP6 N-terminal domain-like"/>
    <property type="match status" value="1"/>
</dbReference>
<accession>A0A841ZKA0</accession>
<protein>
    <recommendedName>
        <fullName evidence="1">YqgU-like 6-bladed beta-propeller domain-containing protein</fullName>
    </recommendedName>
</protein>
<proteinExistence type="predicted"/>
<dbReference type="Pfam" id="PF21101">
    <property type="entry name" value="YqgU"/>
    <property type="match status" value="1"/>
</dbReference>
<evidence type="ECO:0000259" key="1">
    <source>
        <dbReference type="Pfam" id="PF21101"/>
    </source>
</evidence>
<name>A0A841ZKA0_9LIST</name>
<dbReference type="AlphaFoldDB" id="A0A841ZKA0"/>
<dbReference type="RefSeq" id="WP_185372718.1">
    <property type="nucleotide sequence ID" value="NZ_JAARRM010000001.1"/>
</dbReference>
<dbReference type="PROSITE" id="PS51257">
    <property type="entry name" value="PROKAR_LIPOPROTEIN"/>
    <property type="match status" value="1"/>
</dbReference>
<organism evidence="2 3">
    <name type="scientific">Listeria aquatica</name>
    <dbReference type="NCBI Taxonomy" id="1494960"/>
    <lineage>
        <taxon>Bacteria</taxon>
        <taxon>Bacillati</taxon>
        <taxon>Bacillota</taxon>
        <taxon>Bacilli</taxon>
        <taxon>Bacillales</taxon>
        <taxon>Listeriaceae</taxon>
        <taxon>Listeria</taxon>
    </lineage>
</organism>
<dbReference type="EMBL" id="JAARRM010000001">
    <property type="protein sequence ID" value="MBC1521109.1"/>
    <property type="molecule type" value="Genomic_DNA"/>
</dbReference>